<keyword evidence="1" id="KW-0479">Metal-binding</keyword>
<accession>A0A9P4YVS4</accession>
<name>A0A9P4YVS4_9HYPO</name>
<reference evidence="7" key="1">
    <citation type="submission" date="2020-03" db="EMBL/GenBank/DDBJ databases">
        <title>Site-based positive gene gene selection in Geosmithia morbida across the United States reveals a broad range of putative effectors and factors for local host and environmental adapation.</title>
        <authorList>
            <person name="Onufrak A."/>
            <person name="Murdoch R.W."/>
            <person name="Gazis R."/>
            <person name="Huff M."/>
            <person name="Staton M."/>
            <person name="Klingeman W."/>
            <person name="Hadziabdic D."/>
        </authorList>
    </citation>
    <scope>NUCLEOTIDE SEQUENCE</scope>
    <source>
        <strain evidence="7">1262</strain>
    </source>
</reference>
<dbReference type="InterPro" id="IPR001138">
    <property type="entry name" value="Zn2Cys6_DnaBD"/>
</dbReference>
<dbReference type="GO" id="GO:0000435">
    <property type="term" value="P:positive regulation of transcription from RNA polymerase II promoter by galactose"/>
    <property type="evidence" value="ECO:0007669"/>
    <property type="project" value="TreeGrafter"/>
</dbReference>
<dbReference type="GO" id="GO:0005634">
    <property type="term" value="C:nucleus"/>
    <property type="evidence" value="ECO:0007669"/>
    <property type="project" value="TreeGrafter"/>
</dbReference>
<keyword evidence="8" id="KW-1185">Reference proteome</keyword>
<dbReference type="PANTHER" id="PTHR47424:SF9">
    <property type="entry name" value="TAH-2"/>
    <property type="match status" value="1"/>
</dbReference>
<feature type="region of interest" description="Disordered" evidence="5">
    <location>
        <begin position="59"/>
        <end position="146"/>
    </location>
</feature>
<dbReference type="InterPro" id="IPR007219">
    <property type="entry name" value="XnlR_reg_dom"/>
</dbReference>
<evidence type="ECO:0000313" key="7">
    <source>
        <dbReference type="EMBL" id="KAF4121919.1"/>
    </source>
</evidence>
<sequence>MPRAKVPVHQRQRALEACKVCREAKKRCSGTTPCTHCLRRGLGNSCFISHLPRAHRRSVALAQEQASQSATPAAIARRVPQSSSSMGDISPVADTTWASGGATGFRPVSPSESRNRESTASDSDVAPPDEGSGGEYPSAKPPSRMLLNLRGERGSSASHSAQGAKLMSREAVYIGRGSSLSFLQLVRTIVSDHIGPSQFSRNGRNDTMLEKESPELRVSAPSISNISPEARQQSAECFYSATGGLIDVFLPGELEALLESPDCLSCSNLALVDLVVAIGLQCEPSPDTHDRELAYFREAQSQAFSGMLEDPDIDMVRLFLIMSFYLLGECRRNTAFLYLGISARAAVALGLHCRETYTNICSPKHQLRWDIMCLLSRKIFELTPSNRLRVWMSLRVLDIVVNSILGRPIATAGMHSDLQPLIEDVLSESKDGGFICLGASYGVVSIMNEIVHRIYDRKDVTIGAVEALLRRLNHWREDLPDSLLTAPSSDTESSSGKESIGRVHVSCIYYFAVTLVTRPILVSTLTQQAASGLVHRQLASACLDAAMFMVQTCTGARDSSLLQANMCILKATIFLAGLVLGFEVFAKAAVDFGIGSAFYEARDLLGCLGVKSPQAALYHDILTSLASDINRYHQRSSFNGGRSTYVHKLFQFSSRKDGTGGNAVGTSSPWQSGGGGKDDEISVPLTDDSHRVIMDDVMAGWSQGQDAPGASSEILLDWDSLDISQWENFAYPP</sequence>
<gene>
    <name evidence="7" type="ORF">GMORB2_1759</name>
</gene>
<dbReference type="GO" id="GO:0000978">
    <property type="term" value="F:RNA polymerase II cis-regulatory region sequence-specific DNA binding"/>
    <property type="evidence" value="ECO:0007669"/>
    <property type="project" value="TreeGrafter"/>
</dbReference>
<evidence type="ECO:0000256" key="1">
    <source>
        <dbReference type="ARBA" id="ARBA00022723"/>
    </source>
</evidence>
<dbReference type="InterPro" id="IPR051127">
    <property type="entry name" value="Fungal_SecMet_Regulators"/>
</dbReference>
<dbReference type="InterPro" id="IPR036864">
    <property type="entry name" value="Zn2-C6_fun-type_DNA-bd_sf"/>
</dbReference>
<keyword evidence="3" id="KW-0804">Transcription</keyword>
<dbReference type="Proteomes" id="UP000749293">
    <property type="component" value="Unassembled WGS sequence"/>
</dbReference>
<evidence type="ECO:0000256" key="3">
    <source>
        <dbReference type="ARBA" id="ARBA00023163"/>
    </source>
</evidence>
<dbReference type="GeneID" id="55967989"/>
<dbReference type="GO" id="GO:0000981">
    <property type="term" value="F:DNA-binding transcription factor activity, RNA polymerase II-specific"/>
    <property type="evidence" value="ECO:0007669"/>
    <property type="project" value="InterPro"/>
</dbReference>
<evidence type="ECO:0000256" key="2">
    <source>
        <dbReference type="ARBA" id="ARBA00023015"/>
    </source>
</evidence>
<dbReference type="SMART" id="SM00066">
    <property type="entry name" value="GAL4"/>
    <property type="match status" value="1"/>
</dbReference>
<dbReference type="CDD" id="cd12148">
    <property type="entry name" value="fungal_TF_MHR"/>
    <property type="match status" value="1"/>
</dbReference>
<keyword evidence="2" id="KW-0805">Transcription regulation</keyword>
<dbReference type="GO" id="GO:0006351">
    <property type="term" value="P:DNA-templated transcription"/>
    <property type="evidence" value="ECO:0007669"/>
    <property type="project" value="InterPro"/>
</dbReference>
<dbReference type="EMBL" id="JAANYQ010000011">
    <property type="protein sequence ID" value="KAF4121919.1"/>
    <property type="molecule type" value="Genomic_DNA"/>
</dbReference>
<evidence type="ECO:0000256" key="5">
    <source>
        <dbReference type="SAM" id="MobiDB-lite"/>
    </source>
</evidence>
<dbReference type="GO" id="GO:0008270">
    <property type="term" value="F:zinc ion binding"/>
    <property type="evidence" value="ECO:0007669"/>
    <property type="project" value="InterPro"/>
</dbReference>
<keyword evidence="4" id="KW-0539">Nucleus</keyword>
<evidence type="ECO:0000313" key="8">
    <source>
        <dbReference type="Proteomes" id="UP000749293"/>
    </source>
</evidence>
<proteinExistence type="predicted"/>
<feature type="domain" description="Zn(2)-C6 fungal-type" evidence="6">
    <location>
        <begin position="17"/>
        <end position="48"/>
    </location>
</feature>
<dbReference type="PANTHER" id="PTHR47424">
    <property type="entry name" value="REGULATORY PROTEIN GAL4"/>
    <property type="match status" value="1"/>
</dbReference>
<dbReference type="Gene3D" id="4.10.240.10">
    <property type="entry name" value="Zn(2)-C6 fungal-type DNA-binding domain"/>
    <property type="match status" value="1"/>
</dbReference>
<comment type="caution">
    <text evidence="7">The sequence shown here is derived from an EMBL/GenBank/DDBJ whole genome shotgun (WGS) entry which is preliminary data.</text>
</comment>
<dbReference type="Pfam" id="PF00172">
    <property type="entry name" value="Zn_clus"/>
    <property type="match status" value="1"/>
</dbReference>
<dbReference type="PROSITE" id="PS50048">
    <property type="entry name" value="ZN2_CY6_FUNGAL_2"/>
    <property type="match status" value="1"/>
</dbReference>
<feature type="region of interest" description="Disordered" evidence="5">
    <location>
        <begin position="657"/>
        <end position="682"/>
    </location>
</feature>
<organism evidence="7 8">
    <name type="scientific">Geosmithia morbida</name>
    <dbReference type="NCBI Taxonomy" id="1094350"/>
    <lineage>
        <taxon>Eukaryota</taxon>
        <taxon>Fungi</taxon>
        <taxon>Dikarya</taxon>
        <taxon>Ascomycota</taxon>
        <taxon>Pezizomycotina</taxon>
        <taxon>Sordariomycetes</taxon>
        <taxon>Hypocreomycetidae</taxon>
        <taxon>Hypocreales</taxon>
        <taxon>Bionectriaceae</taxon>
        <taxon>Geosmithia</taxon>
    </lineage>
</organism>
<dbReference type="AlphaFoldDB" id="A0A9P4YVS4"/>
<dbReference type="PROSITE" id="PS00463">
    <property type="entry name" value="ZN2_CY6_FUNGAL_1"/>
    <property type="match status" value="1"/>
</dbReference>
<dbReference type="CDD" id="cd00067">
    <property type="entry name" value="GAL4"/>
    <property type="match status" value="1"/>
</dbReference>
<dbReference type="OrthoDB" id="47007at2759"/>
<evidence type="ECO:0000256" key="4">
    <source>
        <dbReference type="ARBA" id="ARBA00023242"/>
    </source>
</evidence>
<dbReference type="RefSeq" id="XP_035320571.1">
    <property type="nucleotide sequence ID" value="XM_035463740.1"/>
</dbReference>
<protein>
    <submittedName>
        <fullName evidence="7">GAL4</fullName>
    </submittedName>
</protein>
<dbReference type="Pfam" id="PF04082">
    <property type="entry name" value="Fungal_trans"/>
    <property type="match status" value="1"/>
</dbReference>
<dbReference type="SMART" id="SM00906">
    <property type="entry name" value="Fungal_trans"/>
    <property type="match status" value="1"/>
</dbReference>
<dbReference type="SUPFAM" id="SSF57701">
    <property type="entry name" value="Zn2/Cys6 DNA-binding domain"/>
    <property type="match status" value="1"/>
</dbReference>
<evidence type="ECO:0000259" key="6">
    <source>
        <dbReference type="PROSITE" id="PS50048"/>
    </source>
</evidence>